<gene>
    <name evidence="1" type="ORF">GCM10020367_54940</name>
</gene>
<comment type="caution">
    <text evidence="1">The sequence shown here is derived from an EMBL/GenBank/DDBJ whole genome shotgun (WGS) entry which is preliminary data.</text>
</comment>
<sequence length="114" mass="12999">MASYRSIRAELARRRLRYEHRRDFFQSYVGHVLPDPSVTQLDNVVPGCLVVVVRDDQEGRQTYEIAEIPNSRAQRLSPGSSLAETLMWRRVAEPLEFIGPTGDSVSVRISRIIS</sequence>
<keyword evidence="2" id="KW-1185">Reference proteome</keyword>
<name>A0ABP6SJQ9_9ACTN</name>
<dbReference type="EMBL" id="BAAAYL010000001">
    <property type="protein sequence ID" value="GAA3377806.1"/>
    <property type="molecule type" value="Genomic_DNA"/>
</dbReference>
<evidence type="ECO:0000313" key="1">
    <source>
        <dbReference type="EMBL" id="GAA3377806.1"/>
    </source>
</evidence>
<accession>A0ABP6SJQ9</accession>
<evidence type="ECO:0000313" key="2">
    <source>
        <dbReference type="Proteomes" id="UP001499990"/>
    </source>
</evidence>
<dbReference type="Proteomes" id="UP001499990">
    <property type="component" value="Unassembled WGS sequence"/>
</dbReference>
<evidence type="ECO:0008006" key="3">
    <source>
        <dbReference type="Google" id="ProtNLM"/>
    </source>
</evidence>
<proteinExistence type="predicted"/>
<reference evidence="2" key="1">
    <citation type="journal article" date="2019" name="Int. J. Syst. Evol. Microbiol.">
        <title>The Global Catalogue of Microorganisms (GCM) 10K type strain sequencing project: providing services to taxonomists for standard genome sequencing and annotation.</title>
        <authorList>
            <consortium name="The Broad Institute Genomics Platform"/>
            <consortium name="The Broad Institute Genome Sequencing Center for Infectious Disease"/>
            <person name="Wu L."/>
            <person name="Ma J."/>
        </authorList>
    </citation>
    <scope>NUCLEOTIDE SEQUENCE [LARGE SCALE GENOMIC DNA]</scope>
    <source>
        <strain evidence="2">JCM 9651</strain>
    </source>
</reference>
<organism evidence="1 2">
    <name type="scientific">Streptomyces sannanensis</name>
    <dbReference type="NCBI Taxonomy" id="285536"/>
    <lineage>
        <taxon>Bacteria</taxon>
        <taxon>Bacillati</taxon>
        <taxon>Actinomycetota</taxon>
        <taxon>Actinomycetes</taxon>
        <taxon>Kitasatosporales</taxon>
        <taxon>Streptomycetaceae</taxon>
        <taxon>Streptomyces</taxon>
    </lineage>
</organism>
<protein>
    <recommendedName>
        <fullName evidence="3">Transcription elongation factor GreA/GreB C-terminal domain-containing protein</fullName>
    </recommendedName>
</protein>